<feature type="transmembrane region" description="Helical" evidence="1">
    <location>
        <begin position="35"/>
        <end position="60"/>
    </location>
</feature>
<dbReference type="EMBL" id="SOZD01000001">
    <property type="protein sequence ID" value="TFF27887.1"/>
    <property type="molecule type" value="Genomic_DNA"/>
</dbReference>
<accession>A0A4Y8RVM3</accession>
<sequence length="158" mass="17755">MSRHSKPTRRRFVSILLAPYRRYFEFSGRSRRKEYWLYILTFYVLMFVLVFVDSALGLGGTTETALDTTDGLRASANAEGGVLTAIWGIGNIIPLIACAVRRLHDTDRSGWWVLISLIPLIGSIWLLVLMCLDGTQGSNRFGPDPKDRLGRSAEAVFE</sequence>
<dbReference type="Pfam" id="PF05656">
    <property type="entry name" value="DUF805"/>
    <property type="match status" value="1"/>
</dbReference>
<dbReference type="InterPro" id="IPR008523">
    <property type="entry name" value="DUF805"/>
</dbReference>
<name>A0A4Y8RVM3_9HYPH</name>
<comment type="caution">
    <text evidence="2">The sequence shown here is derived from an EMBL/GenBank/DDBJ whole genome shotgun (WGS) entry which is preliminary data.</text>
</comment>
<dbReference type="OrthoDB" id="9812349at2"/>
<feature type="transmembrane region" description="Helical" evidence="1">
    <location>
        <begin position="80"/>
        <end position="99"/>
    </location>
</feature>
<gene>
    <name evidence="2" type="ORF">E3C22_03015</name>
</gene>
<dbReference type="Proteomes" id="UP000298179">
    <property type="component" value="Unassembled WGS sequence"/>
</dbReference>
<keyword evidence="3" id="KW-1185">Reference proteome</keyword>
<keyword evidence="1" id="KW-0472">Membrane</keyword>
<dbReference type="AlphaFoldDB" id="A0A4Y8RVM3"/>
<proteinExistence type="predicted"/>
<keyword evidence="1" id="KW-0812">Transmembrane</keyword>
<evidence type="ECO:0000313" key="2">
    <source>
        <dbReference type="EMBL" id="TFF27887.1"/>
    </source>
</evidence>
<evidence type="ECO:0000256" key="1">
    <source>
        <dbReference type="SAM" id="Phobius"/>
    </source>
</evidence>
<feature type="transmembrane region" description="Helical" evidence="1">
    <location>
        <begin position="111"/>
        <end position="130"/>
    </location>
</feature>
<dbReference type="GO" id="GO:0005886">
    <property type="term" value="C:plasma membrane"/>
    <property type="evidence" value="ECO:0007669"/>
    <property type="project" value="TreeGrafter"/>
</dbReference>
<reference evidence="2 3" key="1">
    <citation type="submission" date="2019-03" db="EMBL/GenBank/DDBJ databases">
        <title>Jiella endophytica sp. nov., a novel endophytic bacterium isolated from root of Ficus microcarpa Linn. f.</title>
        <authorList>
            <person name="Tuo L."/>
        </authorList>
    </citation>
    <scope>NUCLEOTIDE SEQUENCE [LARGE SCALE GENOMIC DNA]</scope>
    <source>
        <strain evidence="2 3">CBS5Q-3</strain>
    </source>
</reference>
<evidence type="ECO:0000313" key="3">
    <source>
        <dbReference type="Proteomes" id="UP000298179"/>
    </source>
</evidence>
<protein>
    <submittedName>
        <fullName evidence="2">DUF805 domain-containing protein</fullName>
    </submittedName>
</protein>
<dbReference type="PANTHER" id="PTHR34980:SF2">
    <property type="entry name" value="INNER MEMBRANE PROTEIN YHAH-RELATED"/>
    <property type="match status" value="1"/>
</dbReference>
<organism evidence="2 3">
    <name type="scientific">Jiella endophytica</name>
    <dbReference type="NCBI Taxonomy" id="2558362"/>
    <lineage>
        <taxon>Bacteria</taxon>
        <taxon>Pseudomonadati</taxon>
        <taxon>Pseudomonadota</taxon>
        <taxon>Alphaproteobacteria</taxon>
        <taxon>Hyphomicrobiales</taxon>
        <taxon>Aurantimonadaceae</taxon>
        <taxon>Jiella</taxon>
    </lineage>
</organism>
<keyword evidence="1" id="KW-1133">Transmembrane helix</keyword>
<dbReference type="PANTHER" id="PTHR34980">
    <property type="entry name" value="INNER MEMBRANE PROTEIN-RELATED-RELATED"/>
    <property type="match status" value="1"/>
</dbReference>